<accession>A0ABY7VTS1</accession>
<feature type="signal peptide" evidence="1">
    <location>
        <begin position="1"/>
        <end position="18"/>
    </location>
</feature>
<evidence type="ECO:0008006" key="4">
    <source>
        <dbReference type="Google" id="ProtNLM"/>
    </source>
</evidence>
<sequence length="293" mass="33420">MKKLIVFVMLSMSFSLYAQELELRHTYEEEAEELQLKEEKPDLEKIGKMTANPLGAAWMLWAQNDYRQVRGDGIKGSEDVNLFKFQPVMSIPFEFNDEDWNLIVRPVIQYNSSPQNDRTNGFGDTALLTLVGPDKLDGAVWGVGFTQIFPTAEDEVLGQEKWQAGPAFLFANLAPNVGGWNYGALGQHWWSYAGEDDRESTSFTDVQYFLNYRLSKTELLGMSPNITYDWEADSDNALTVPVGLGYSDIYMIGKMPVRIAFEAQYAVVRPDDLGYDWNFRILFIPVVKNPFRD</sequence>
<name>A0ABY7VTS1_9BACT</name>
<proteinExistence type="predicted"/>
<protein>
    <recommendedName>
        <fullName evidence="4">Transporter</fullName>
    </recommendedName>
</protein>
<dbReference type="Proteomes" id="UP001214250">
    <property type="component" value="Chromosome 1"/>
</dbReference>
<feature type="chain" id="PRO_5047313068" description="Transporter" evidence="1">
    <location>
        <begin position="19"/>
        <end position="293"/>
    </location>
</feature>
<evidence type="ECO:0000313" key="2">
    <source>
        <dbReference type="EMBL" id="WDE96221.1"/>
    </source>
</evidence>
<evidence type="ECO:0000313" key="3">
    <source>
        <dbReference type="Proteomes" id="UP001214250"/>
    </source>
</evidence>
<organism evidence="2 3">
    <name type="scientific">Lentisphaera profundi</name>
    <dbReference type="NCBI Taxonomy" id="1658616"/>
    <lineage>
        <taxon>Bacteria</taxon>
        <taxon>Pseudomonadati</taxon>
        <taxon>Lentisphaerota</taxon>
        <taxon>Lentisphaeria</taxon>
        <taxon>Lentisphaerales</taxon>
        <taxon>Lentisphaeraceae</taxon>
        <taxon>Lentisphaera</taxon>
    </lineage>
</organism>
<dbReference type="RefSeq" id="WP_274150297.1">
    <property type="nucleotide sequence ID" value="NZ_CP117811.1"/>
</dbReference>
<dbReference type="EMBL" id="CP117811">
    <property type="protein sequence ID" value="WDE96221.1"/>
    <property type="molecule type" value="Genomic_DNA"/>
</dbReference>
<evidence type="ECO:0000256" key="1">
    <source>
        <dbReference type="SAM" id="SignalP"/>
    </source>
</evidence>
<gene>
    <name evidence="2" type="ORF">PQO03_10925</name>
</gene>
<keyword evidence="3" id="KW-1185">Reference proteome</keyword>
<reference evidence="2 3" key="1">
    <citation type="submission" date="2023-02" db="EMBL/GenBank/DDBJ databases">
        <title>Genome sequence of Lentisphaera profundi SAORIC-696.</title>
        <authorList>
            <person name="Kim e."/>
            <person name="Cho J.-C."/>
            <person name="Choi A."/>
            <person name="Kang I."/>
        </authorList>
    </citation>
    <scope>NUCLEOTIDE SEQUENCE [LARGE SCALE GENOMIC DNA]</scope>
    <source>
        <strain evidence="2 3">SAORIC-696</strain>
    </source>
</reference>
<keyword evidence="1" id="KW-0732">Signal</keyword>